<organism evidence="1 2">
    <name type="scientific">Botryobasidium botryosum (strain FD-172 SS1)</name>
    <dbReference type="NCBI Taxonomy" id="930990"/>
    <lineage>
        <taxon>Eukaryota</taxon>
        <taxon>Fungi</taxon>
        <taxon>Dikarya</taxon>
        <taxon>Basidiomycota</taxon>
        <taxon>Agaricomycotina</taxon>
        <taxon>Agaricomycetes</taxon>
        <taxon>Cantharellales</taxon>
        <taxon>Botryobasidiaceae</taxon>
        <taxon>Botryobasidium</taxon>
    </lineage>
</organism>
<proteinExistence type="predicted"/>
<name>A0A067M0U1_BOTB1</name>
<gene>
    <name evidence="1" type="ORF">BOTBODRAFT_38127</name>
</gene>
<evidence type="ECO:0000313" key="2">
    <source>
        <dbReference type="Proteomes" id="UP000027195"/>
    </source>
</evidence>
<accession>A0A067M0U1</accession>
<keyword evidence="2" id="KW-1185">Reference proteome</keyword>
<dbReference type="HOGENOM" id="CLU_2867372_0_0_1"/>
<evidence type="ECO:0000313" key="1">
    <source>
        <dbReference type="EMBL" id="KDQ08295.1"/>
    </source>
</evidence>
<dbReference type="InParanoid" id="A0A067M0U1"/>
<dbReference type="EMBL" id="KL198093">
    <property type="protein sequence ID" value="KDQ08295.1"/>
    <property type="molecule type" value="Genomic_DNA"/>
</dbReference>
<dbReference type="Proteomes" id="UP000027195">
    <property type="component" value="Unassembled WGS sequence"/>
</dbReference>
<dbReference type="AlphaFoldDB" id="A0A067M0U1"/>
<reference evidence="2" key="1">
    <citation type="journal article" date="2014" name="Proc. Natl. Acad. Sci. U.S.A.">
        <title>Extensive sampling of basidiomycete genomes demonstrates inadequacy of the white-rot/brown-rot paradigm for wood decay fungi.</title>
        <authorList>
            <person name="Riley R."/>
            <person name="Salamov A.A."/>
            <person name="Brown D.W."/>
            <person name="Nagy L.G."/>
            <person name="Floudas D."/>
            <person name="Held B.W."/>
            <person name="Levasseur A."/>
            <person name="Lombard V."/>
            <person name="Morin E."/>
            <person name="Otillar R."/>
            <person name="Lindquist E.A."/>
            <person name="Sun H."/>
            <person name="LaButti K.M."/>
            <person name="Schmutz J."/>
            <person name="Jabbour D."/>
            <person name="Luo H."/>
            <person name="Baker S.E."/>
            <person name="Pisabarro A.G."/>
            <person name="Walton J.D."/>
            <person name="Blanchette R.A."/>
            <person name="Henrissat B."/>
            <person name="Martin F."/>
            <person name="Cullen D."/>
            <person name="Hibbett D.S."/>
            <person name="Grigoriev I.V."/>
        </authorList>
    </citation>
    <scope>NUCLEOTIDE SEQUENCE [LARGE SCALE GENOMIC DNA]</scope>
    <source>
        <strain evidence="2">FD-172 SS1</strain>
    </source>
</reference>
<sequence>MASREMVDEELDRSEGRATAAMEYRARQLQRAQVCSCNMVNEIVGLRIRVVNASGKAAHEGSAC</sequence>
<protein>
    <submittedName>
        <fullName evidence="1">Uncharacterized protein</fullName>
    </submittedName>
</protein>